<reference evidence="1 2" key="1">
    <citation type="journal article" date="2020" name="Syst. Appl. Microbiol.">
        <title>Arthrospiribacter ruber gen. nov., sp. nov., a novel bacterium isolated from Arthrospira cultures.</title>
        <authorList>
            <person name="Waleron M."/>
            <person name="Misztak A."/>
            <person name="Waleron M.M."/>
            <person name="Furmaniak M."/>
            <person name="Mrozik A."/>
            <person name="Waleron K."/>
        </authorList>
    </citation>
    <scope>NUCLEOTIDE SEQUENCE [LARGE SCALE GENOMIC DNA]</scope>
    <source>
        <strain evidence="1 2">DPMB0001</strain>
    </source>
</reference>
<dbReference type="AlphaFoldDB" id="A0A951J1J4"/>
<dbReference type="Proteomes" id="UP000727490">
    <property type="component" value="Unassembled WGS sequence"/>
</dbReference>
<keyword evidence="2" id="KW-1185">Reference proteome</keyword>
<accession>A0A951J1J4</accession>
<dbReference type="RefSeq" id="WP_219291496.1">
    <property type="nucleotide sequence ID" value="NZ_RPHB01000007.1"/>
</dbReference>
<comment type="caution">
    <text evidence="1">The sequence shown here is derived from an EMBL/GenBank/DDBJ whole genome shotgun (WGS) entry which is preliminary data.</text>
</comment>
<protein>
    <submittedName>
        <fullName evidence="1">Uncharacterized protein</fullName>
    </submittedName>
</protein>
<dbReference type="EMBL" id="RPHB01000007">
    <property type="protein sequence ID" value="MBW3469083.1"/>
    <property type="molecule type" value="Genomic_DNA"/>
</dbReference>
<gene>
    <name evidence="1" type="ORF">EGN73_14880</name>
</gene>
<organism evidence="1 2">
    <name type="scientific">Arthrospiribacter ruber</name>
    <dbReference type="NCBI Taxonomy" id="2487934"/>
    <lineage>
        <taxon>Bacteria</taxon>
        <taxon>Pseudomonadati</taxon>
        <taxon>Bacteroidota</taxon>
        <taxon>Cytophagia</taxon>
        <taxon>Cytophagales</taxon>
        <taxon>Cyclobacteriaceae</taxon>
        <taxon>Arthrospiribacter</taxon>
    </lineage>
</organism>
<evidence type="ECO:0000313" key="1">
    <source>
        <dbReference type="EMBL" id="MBW3469083.1"/>
    </source>
</evidence>
<name>A0A951J1J4_9BACT</name>
<sequence length="96" mass="11178">MDYYLRTTSKEAFIQDLQKLGIEIELDNYYQDENLIIDWIGLIPNPVEVDSEGNVIGEITYKDGQHVNIRSKQELDVSLFENTVDVYPSVPFRMFS</sequence>
<evidence type="ECO:0000313" key="2">
    <source>
        <dbReference type="Proteomes" id="UP000727490"/>
    </source>
</evidence>
<proteinExistence type="predicted"/>